<evidence type="ECO:0000313" key="3">
    <source>
        <dbReference type="EMBL" id="CAD7462848.1"/>
    </source>
</evidence>
<sequence length="176" mass="19569">MAPEIVNVAARELPPLSAVAPPSYGEVVLVTGGSGFLGQHIIKQLHERDPRVREIRILDLVPFLKLLDYKETKPVRWFVGDVCDPRRVQQAFQGVDCVIHCAALVSYHFPPDLEQLSSVNVTGRENTLHGYIQSFTWLLALPQYPLVGGSRGNLKGGCSLKNSQIRYIKLIKVIKA</sequence>
<reference evidence="3" key="1">
    <citation type="submission" date="2020-11" db="EMBL/GenBank/DDBJ databases">
        <authorList>
            <person name="Tran Van P."/>
        </authorList>
    </citation>
    <scope>NUCLEOTIDE SEQUENCE</scope>
</reference>
<evidence type="ECO:0000259" key="2">
    <source>
        <dbReference type="Pfam" id="PF01073"/>
    </source>
</evidence>
<name>A0A7R9P0F6_9NEOP</name>
<feature type="domain" description="3-beta hydroxysteroid dehydrogenase/isomerase" evidence="2">
    <location>
        <begin position="29"/>
        <end position="129"/>
    </location>
</feature>
<dbReference type="PANTHER" id="PTHR10366:SF853">
    <property type="entry name" value="GH25466P"/>
    <property type="match status" value="1"/>
</dbReference>
<protein>
    <recommendedName>
        <fullName evidence="2">3-beta hydroxysteroid dehydrogenase/isomerase domain-containing protein</fullName>
    </recommendedName>
</protein>
<dbReference type="GO" id="GO:0016616">
    <property type="term" value="F:oxidoreductase activity, acting on the CH-OH group of donors, NAD or NADP as acceptor"/>
    <property type="evidence" value="ECO:0007669"/>
    <property type="project" value="InterPro"/>
</dbReference>
<dbReference type="EMBL" id="OE006736">
    <property type="protein sequence ID" value="CAD7462848.1"/>
    <property type="molecule type" value="Genomic_DNA"/>
</dbReference>
<evidence type="ECO:0000256" key="1">
    <source>
        <dbReference type="ARBA" id="ARBA00023002"/>
    </source>
</evidence>
<dbReference type="InterPro" id="IPR036291">
    <property type="entry name" value="NAD(P)-bd_dom_sf"/>
</dbReference>
<dbReference type="Pfam" id="PF01073">
    <property type="entry name" value="3Beta_HSD"/>
    <property type="match status" value="1"/>
</dbReference>
<organism evidence="3">
    <name type="scientific">Timema tahoe</name>
    <dbReference type="NCBI Taxonomy" id="61484"/>
    <lineage>
        <taxon>Eukaryota</taxon>
        <taxon>Metazoa</taxon>
        <taxon>Ecdysozoa</taxon>
        <taxon>Arthropoda</taxon>
        <taxon>Hexapoda</taxon>
        <taxon>Insecta</taxon>
        <taxon>Pterygota</taxon>
        <taxon>Neoptera</taxon>
        <taxon>Polyneoptera</taxon>
        <taxon>Phasmatodea</taxon>
        <taxon>Timematodea</taxon>
        <taxon>Timematoidea</taxon>
        <taxon>Timematidae</taxon>
        <taxon>Timema</taxon>
    </lineage>
</organism>
<dbReference type="SUPFAM" id="SSF51735">
    <property type="entry name" value="NAD(P)-binding Rossmann-fold domains"/>
    <property type="match status" value="1"/>
</dbReference>
<proteinExistence type="predicted"/>
<dbReference type="GO" id="GO:0006694">
    <property type="term" value="P:steroid biosynthetic process"/>
    <property type="evidence" value="ECO:0007669"/>
    <property type="project" value="InterPro"/>
</dbReference>
<dbReference type="InterPro" id="IPR002225">
    <property type="entry name" value="3Beta_OHSteriod_DH/Estase"/>
</dbReference>
<keyword evidence="1" id="KW-0560">Oxidoreductase</keyword>
<dbReference type="InterPro" id="IPR050425">
    <property type="entry name" value="NAD(P)_dehydrat-like"/>
</dbReference>
<accession>A0A7R9P0F6</accession>
<gene>
    <name evidence="3" type="ORF">TTEB3V08_LOCUS10738</name>
</gene>
<dbReference type="Gene3D" id="3.40.50.720">
    <property type="entry name" value="NAD(P)-binding Rossmann-like Domain"/>
    <property type="match status" value="1"/>
</dbReference>
<dbReference type="PANTHER" id="PTHR10366">
    <property type="entry name" value="NAD DEPENDENT EPIMERASE/DEHYDRATASE"/>
    <property type="match status" value="1"/>
</dbReference>
<dbReference type="AlphaFoldDB" id="A0A7R9P0F6"/>